<dbReference type="InterPro" id="IPR012677">
    <property type="entry name" value="Nucleotide-bd_a/b_plait_sf"/>
</dbReference>
<feature type="compositionally biased region" description="Polar residues" evidence="4">
    <location>
        <begin position="200"/>
        <end position="212"/>
    </location>
</feature>
<evidence type="ECO:0000256" key="1">
    <source>
        <dbReference type="ARBA" id="ARBA00022737"/>
    </source>
</evidence>
<dbReference type="PANTHER" id="PTHR48032:SF6">
    <property type="entry name" value="RNA-BINDING (RRM_RBD_RNP MOTIFS) FAMILY PROTEIN"/>
    <property type="match status" value="1"/>
</dbReference>
<dbReference type="PANTHER" id="PTHR48032">
    <property type="entry name" value="RNA-BINDING PROTEIN MUSASHI HOMOLOG RBP6"/>
    <property type="match status" value="1"/>
</dbReference>
<evidence type="ECO:0000256" key="4">
    <source>
        <dbReference type="SAM" id="MobiDB-lite"/>
    </source>
</evidence>
<reference evidence="6" key="1">
    <citation type="submission" date="2023-07" db="EMBL/GenBank/DDBJ databases">
        <authorList>
            <consortium name="AG Swart"/>
            <person name="Singh M."/>
            <person name="Singh A."/>
            <person name="Seah K."/>
            <person name="Emmerich C."/>
        </authorList>
    </citation>
    <scope>NUCLEOTIDE SEQUENCE</scope>
    <source>
        <strain evidence="6">DP1</strain>
    </source>
</reference>
<feature type="compositionally biased region" description="Polar residues" evidence="4">
    <location>
        <begin position="1"/>
        <end position="15"/>
    </location>
</feature>
<evidence type="ECO:0000256" key="3">
    <source>
        <dbReference type="PROSITE-ProRule" id="PRU00176"/>
    </source>
</evidence>
<dbReference type="Gene3D" id="3.30.70.330">
    <property type="match status" value="2"/>
</dbReference>
<dbReference type="Proteomes" id="UP001295684">
    <property type="component" value="Unassembled WGS sequence"/>
</dbReference>
<feature type="compositionally biased region" description="Basic and acidic residues" evidence="4">
    <location>
        <begin position="439"/>
        <end position="452"/>
    </location>
</feature>
<keyword evidence="1" id="KW-0677">Repeat</keyword>
<evidence type="ECO:0000256" key="2">
    <source>
        <dbReference type="ARBA" id="ARBA00022884"/>
    </source>
</evidence>
<dbReference type="EMBL" id="CAMPGE010029480">
    <property type="protein sequence ID" value="CAI2386953.1"/>
    <property type="molecule type" value="Genomic_DNA"/>
</dbReference>
<feature type="compositionally biased region" description="Low complexity" evidence="4">
    <location>
        <begin position="107"/>
        <end position="125"/>
    </location>
</feature>
<feature type="domain" description="RRM" evidence="5">
    <location>
        <begin position="363"/>
        <end position="440"/>
    </location>
</feature>
<feature type="compositionally biased region" description="Low complexity" evidence="4">
    <location>
        <begin position="82"/>
        <end position="97"/>
    </location>
</feature>
<dbReference type="Pfam" id="PF00076">
    <property type="entry name" value="RRM_1"/>
    <property type="match status" value="2"/>
</dbReference>
<feature type="region of interest" description="Disordered" evidence="4">
    <location>
        <begin position="229"/>
        <end position="271"/>
    </location>
</feature>
<dbReference type="GO" id="GO:0006417">
    <property type="term" value="P:regulation of translation"/>
    <property type="evidence" value="ECO:0007669"/>
    <property type="project" value="TreeGrafter"/>
</dbReference>
<dbReference type="SUPFAM" id="SSF54928">
    <property type="entry name" value="RNA-binding domain, RBD"/>
    <property type="match status" value="2"/>
</dbReference>
<feature type="region of interest" description="Disordered" evidence="4">
    <location>
        <begin position="439"/>
        <end position="705"/>
    </location>
</feature>
<feature type="domain" description="RRM" evidence="5">
    <location>
        <begin position="274"/>
        <end position="351"/>
    </location>
</feature>
<evidence type="ECO:0000313" key="6">
    <source>
        <dbReference type="EMBL" id="CAI2386953.1"/>
    </source>
</evidence>
<feature type="compositionally biased region" description="Polar residues" evidence="4">
    <location>
        <begin position="580"/>
        <end position="668"/>
    </location>
</feature>
<feature type="compositionally biased region" description="Gly residues" evidence="4">
    <location>
        <begin position="457"/>
        <end position="478"/>
    </location>
</feature>
<feature type="compositionally biased region" description="Pro residues" evidence="4">
    <location>
        <begin position="159"/>
        <end position="172"/>
    </location>
</feature>
<dbReference type="PROSITE" id="PS50102">
    <property type="entry name" value="RRM"/>
    <property type="match status" value="2"/>
</dbReference>
<feature type="compositionally biased region" description="Low complexity" evidence="4">
    <location>
        <begin position="62"/>
        <end position="74"/>
    </location>
</feature>
<feature type="compositionally biased region" description="Gly residues" evidence="4">
    <location>
        <begin position="498"/>
        <end position="512"/>
    </location>
</feature>
<dbReference type="GO" id="GO:0003729">
    <property type="term" value="F:mRNA binding"/>
    <property type="evidence" value="ECO:0007669"/>
    <property type="project" value="TreeGrafter"/>
</dbReference>
<dbReference type="SMART" id="SM00360">
    <property type="entry name" value="RRM"/>
    <property type="match status" value="2"/>
</dbReference>
<dbReference type="InterPro" id="IPR035979">
    <property type="entry name" value="RBD_domain_sf"/>
</dbReference>
<sequence>MDNKAAQPSESTPQEVNKEVPAPEQVQSKEENTAPVQETVAPSGDVKMEQEQANKDPQISQPETAVPVVEAPAAQKIEDTAPIEPEAAPTPAPVKAESAPETAPVKTEAVVETAPEAAPVASNTPAPVPAPAPTPTPIAANSTQAPVATQQAPTATQPAPAPANPSPAPPAQAPAQSPQPVQVTPDTSSATTGVREESKTISQQEPSAKINNTEISSQVITPSLQNSSVDIQNSSLNDSQAPSATNAQLDESSKTQNNGPVSHPSQSDTSSSNLKLFVGGLYYQTEDDVYNFFMKYGEVIECQLLRHRQTGRSRGFAFVTMKDPTGVIRKQLVGKHNEINGKYVDIKVAEDNKTREKVEKSSCKVFVGGIEGTVSTEELRDFFLMYGKVKEAVVLKNINTNTSRGFGFVTFEDSTVADKLIRENNCVLKGKRMDIKTAEPKETSVPRSRDNMRGGYNNYGGNRGGYNNQGGNYGGDGGMGRDYRGGRDGGHGGRHGGHGGYGGRGGHGGGHVGYSRHNDRNYSPPQYDNYPQDNNPRYGDYMNNDPAPVATMPSYAPPQPKNDYQSQPNYGYGNQRDSQKSTYSDPYSRGTDTYSQPKGSYGKQSYGTQQSYGDQSQPTYAPQAQPSYGAQTQAQAQPSYGSHQPAYSSSQTGYEQVSGYGQTTSQAYGSHYGKSHTDQYTTGGGSGGNRRDYGAQNKGHRYKPY</sequence>
<organism evidence="6 7">
    <name type="scientific">Euplotes crassus</name>
    <dbReference type="NCBI Taxonomy" id="5936"/>
    <lineage>
        <taxon>Eukaryota</taxon>
        <taxon>Sar</taxon>
        <taxon>Alveolata</taxon>
        <taxon>Ciliophora</taxon>
        <taxon>Intramacronucleata</taxon>
        <taxon>Spirotrichea</taxon>
        <taxon>Hypotrichia</taxon>
        <taxon>Euplotida</taxon>
        <taxon>Euplotidae</taxon>
        <taxon>Moneuplotes</taxon>
    </lineage>
</organism>
<feature type="compositionally biased region" description="Low complexity" evidence="4">
    <location>
        <begin position="173"/>
        <end position="185"/>
    </location>
</feature>
<protein>
    <recommendedName>
        <fullName evidence="5">RRM domain-containing protein</fullName>
    </recommendedName>
</protein>
<keyword evidence="7" id="KW-1185">Reference proteome</keyword>
<gene>
    <name evidence="6" type="ORF">ECRASSUSDP1_LOCUS28579</name>
</gene>
<evidence type="ECO:0000259" key="5">
    <source>
        <dbReference type="PROSITE" id="PS50102"/>
    </source>
</evidence>
<keyword evidence="2 3" id="KW-0694">RNA-binding</keyword>
<evidence type="ECO:0000313" key="7">
    <source>
        <dbReference type="Proteomes" id="UP001295684"/>
    </source>
</evidence>
<dbReference type="AlphaFoldDB" id="A0AAD1Y858"/>
<feature type="compositionally biased region" description="Basic and acidic residues" evidence="4">
    <location>
        <begin position="479"/>
        <end position="491"/>
    </location>
</feature>
<feature type="region of interest" description="Disordered" evidence="4">
    <location>
        <begin position="1"/>
        <end position="212"/>
    </location>
</feature>
<accession>A0AAD1Y858</accession>
<feature type="compositionally biased region" description="Polar residues" evidence="4">
    <location>
        <begin position="521"/>
        <end position="535"/>
    </location>
</feature>
<comment type="caution">
    <text evidence="6">The sequence shown here is derived from an EMBL/GenBank/DDBJ whole genome shotgun (WGS) entry which is preliminary data.</text>
</comment>
<proteinExistence type="predicted"/>
<dbReference type="InterPro" id="IPR000504">
    <property type="entry name" value="RRM_dom"/>
</dbReference>
<feature type="compositionally biased region" description="Pro residues" evidence="4">
    <location>
        <begin position="126"/>
        <end position="136"/>
    </location>
</feature>
<feature type="compositionally biased region" description="Low complexity" evidence="4">
    <location>
        <begin position="137"/>
        <end position="158"/>
    </location>
</feature>
<name>A0AAD1Y858_EUPCR</name>